<dbReference type="GO" id="GO:0036431">
    <property type="term" value="F:dCMP kinase activity"/>
    <property type="evidence" value="ECO:0007669"/>
    <property type="project" value="InterPro"/>
</dbReference>
<dbReference type="RefSeq" id="WP_057707204.1">
    <property type="nucleotide sequence ID" value="NZ_JQCL01000080.1"/>
</dbReference>
<dbReference type="PATRIC" id="fig|942150.3.peg.729"/>
<comment type="catalytic activity">
    <reaction evidence="7 8">
        <text>CMP + ATP = CDP + ADP</text>
        <dbReference type="Rhea" id="RHEA:11600"/>
        <dbReference type="ChEBI" id="CHEBI:30616"/>
        <dbReference type="ChEBI" id="CHEBI:58069"/>
        <dbReference type="ChEBI" id="CHEBI:60377"/>
        <dbReference type="ChEBI" id="CHEBI:456216"/>
        <dbReference type="EC" id="2.7.4.25"/>
    </reaction>
</comment>
<evidence type="ECO:0000256" key="6">
    <source>
        <dbReference type="ARBA" id="ARBA00047615"/>
    </source>
</evidence>
<evidence type="ECO:0000256" key="2">
    <source>
        <dbReference type="ARBA" id="ARBA00022679"/>
    </source>
</evidence>
<comment type="subcellular location">
    <subcellularLocation>
        <location evidence="8">Cytoplasm</location>
    </subcellularLocation>
</comment>
<keyword evidence="3 8" id="KW-0547">Nucleotide-binding</keyword>
<evidence type="ECO:0000256" key="4">
    <source>
        <dbReference type="ARBA" id="ARBA00022777"/>
    </source>
</evidence>
<evidence type="ECO:0000256" key="8">
    <source>
        <dbReference type="HAMAP-Rule" id="MF_00238"/>
    </source>
</evidence>
<reference evidence="10 11" key="1">
    <citation type="journal article" date="2015" name="Genome Announc.">
        <title>Expanding the biotechnology potential of lactobacilli through comparative genomics of 213 strains and associated genera.</title>
        <authorList>
            <person name="Sun Z."/>
            <person name="Harris H.M."/>
            <person name="McCann A."/>
            <person name="Guo C."/>
            <person name="Argimon S."/>
            <person name="Zhang W."/>
            <person name="Yang X."/>
            <person name="Jeffery I.B."/>
            <person name="Cooney J.C."/>
            <person name="Kagawa T.F."/>
            <person name="Liu W."/>
            <person name="Song Y."/>
            <person name="Salvetti E."/>
            <person name="Wrobel A."/>
            <person name="Rasinkangas P."/>
            <person name="Parkhill J."/>
            <person name="Rea M.C."/>
            <person name="O'Sullivan O."/>
            <person name="Ritari J."/>
            <person name="Douillard F.P."/>
            <person name="Paul Ross R."/>
            <person name="Yang R."/>
            <person name="Briner A.E."/>
            <person name="Felis G.E."/>
            <person name="de Vos W.M."/>
            <person name="Barrangou R."/>
            <person name="Klaenhammer T.R."/>
            <person name="Caufield P.W."/>
            <person name="Cui Y."/>
            <person name="Zhang H."/>
            <person name="O'Toole P.W."/>
        </authorList>
    </citation>
    <scope>NUCLEOTIDE SEQUENCE [LARGE SCALE GENOMIC DNA]</scope>
    <source>
        <strain evidence="10 11">LMG 26013</strain>
    </source>
</reference>
<comment type="caution">
    <text evidence="10">The sequence shown here is derived from an EMBL/GenBank/DDBJ whole genome shotgun (WGS) entry which is preliminary data.</text>
</comment>
<dbReference type="GO" id="GO:0005524">
    <property type="term" value="F:ATP binding"/>
    <property type="evidence" value="ECO:0007669"/>
    <property type="project" value="UniProtKB-UniRule"/>
</dbReference>
<dbReference type="InterPro" id="IPR003136">
    <property type="entry name" value="Cytidylate_kin"/>
</dbReference>
<dbReference type="GO" id="GO:0006220">
    <property type="term" value="P:pyrimidine nucleotide metabolic process"/>
    <property type="evidence" value="ECO:0007669"/>
    <property type="project" value="UniProtKB-UniRule"/>
</dbReference>
<feature type="domain" description="Cytidylate kinase" evidence="9">
    <location>
        <begin position="8"/>
        <end position="221"/>
    </location>
</feature>
<dbReference type="SUPFAM" id="SSF52540">
    <property type="entry name" value="P-loop containing nucleoside triphosphate hydrolases"/>
    <property type="match status" value="1"/>
</dbReference>
<dbReference type="OrthoDB" id="9807434at2"/>
<dbReference type="PANTHER" id="PTHR21299:SF2">
    <property type="entry name" value="CYTIDYLATE KINASE"/>
    <property type="match status" value="1"/>
</dbReference>
<dbReference type="PANTHER" id="PTHR21299">
    <property type="entry name" value="CYTIDYLATE KINASE/PANTOATE-BETA-ALANINE LIGASE"/>
    <property type="match status" value="1"/>
</dbReference>
<evidence type="ECO:0000256" key="7">
    <source>
        <dbReference type="ARBA" id="ARBA00048478"/>
    </source>
</evidence>
<dbReference type="GO" id="GO:0015949">
    <property type="term" value="P:nucleobase-containing small molecule interconversion"/>
    <property type="evidence" value="ECO:0007669"/>
    <property type="project" value="TreeGrafter"/>
</dbReference>
<dbReference type="Proteomes" id="UP000051783">
    <property type="component" value="Unassembled WGS sequence"/>
</dbReference>
<keyword evidence="8" id="KW-0963">Cytoplasm</keyword>
<keyword evidence="4 8" id="KW-0418">Kinase</keyword>
<dbReference type="EC" id="2.7.4.25" evidence="8"/>
<sequence length="227" mass="24575">MAEQALQVAIDGPASAGKSTVAKLVAKRFGYIYVDTGAMYRAVTLWAMQHDVSLTDEAAVIASMQSLKISFKPGEPDQLVFANTQDITQAIRQPDVTNNVSTIAALPKVRTILTDQQREMADAGGIVMDGRDIGTTVLPHAEVKIFLVASAAERAKRRYAENIKKGIETPLAQLQAEIELRDHKDSTRKVSPLTQAADAVLVDTTPMSIEEVVTTIAEIIKKQSSTI</sequence>
<keyword evidence="11" id="KW-1185">Reference proteome</keyword>
<dbReference type="InterPro" id="IPR011994">
    <property type="entry name" value="Cytidylate_kinase_dom"/>
</dbReference>
<dbReference type="GO" id="GO:0036430">
    <property type="term" value="F:CMP kinase activity"/>
    <property type="evidence" value="ECO:0007669"/>
    <property type="project" value="RHEA"/>
</dbReference>
<dbReference type="GO" id="GO:0005829">
    <property type="term" value="C:cytosol"/>
    <property type="evidence" value="ECO:0007669"/>
    <property type="project" value="TreeGrafter"/>
</dbReference>
<evidence type="ECO:0000256" key="1">
    <source>
        <dbReference type="ARBA" id="ARBA00009427"/>
    </source>
</evidence>
<dbReference type="AlphaFoldDB" id="A0A0R2M853"/>
<dbReference type="InterPro" id="IPR027417">
    <property type="entry name" value="P-loop_NTPase"/>
</dbReference>
<gene>
    <name evidence="8" type="primary">cmk</name>
    <name evidence="10" type="ORF">IV64_GL000712</name>
</gene>
<organism evidence="10 11">
    <name type="scientific">Lactiplantibacillus xiangfangensis</name>
    <dbReference type="NCBI Taxonomy" id="942150"/>
    <lineage>
        <taxon>Bacteria</taxon>
        <taxon>Bacillati</taxon>
        <taxon>Bacillota</taxon>
        <taxon>Bacilli</taxon>
        <taxon>Lactobacillales</taxon>
        <taxon>Lactobacillaceae</taxon>
        <taxon>Lactiplantibacillus</taxon>
    </lineage>
</organism>
<dbReference type="EMBL" id="JQCL01000080">
    <property type="protein sequence ID" value="KRO08620.1"/>
    <property type="molecule type" value="Genomic_DNA"/>
</dbReference>
<proteinExistence type="inferred from homology"/>
<evidence type="ECO:0000256" key="3">
    <source>
        <dbReference type="ARBA" id="ARBA00022741"/>
    </source>
</evidence>
<protein>
    <recommendedName>
        <fullName evidence="8">Cytidylate kinase</fullName>
        <shortName evidence="8">CK</shortName>
        <ecNumber evidence="8">2.7.4.25</ecNumber>
    </recommendedName>
    <alternativeName>
        <fullName evidence="8">Cytidine monophosphate kinase</fullName>
        <shortName evidence="8">CMP kinase</shortName>
    </alternativeName>
</protein>
<comment type="catalytic activity">
    <reaction evidence="6 8">
        <text>dCMP + ATP = dCDP + ADP</text>
        <dbReference type="Rhea" id="RHEA:25094"/>
        <dbReference type="ChEBI" id="CHEBI:30616"/>
        <dbReference type="ChEBI" id="CHEBI:57566"/>
        <dbReference type="ChEBI" id="CHEBI:58593"/>
        <dbReference type="ChEBI" id="CHEBI:456216"/>
        <dbReference type="EC" id="2.7.4.25"/>
    </reaction>
</comment>
<dbReference type="CDD" id="cd02020">
    <property type="entry name" value="CMPK"/>
    <property type="match status" value="1"/>
</dbReference>
<keyword evidence="5 8" id="KW-0067">ATP-binding</keyword>
<comment type="similarity">
    <text evidence="1 8">Belongs to the cytidylate kinase family. Type 1 subfamily.</text>
</comment>
<dbReference type="HAMAP" id="MF_00238">
    <property type="entry name" value="Cytidyl_kinase_type1"/>
    <property type="match status" value="1"/>
</dbReference>
<name>A0A0R2M853_9LACO</name>
<dbReference type="Pfam" id="PF02224">
    <property type="entry name" value="Cytidylate_kin"/>
    <property type="match status" value="1"/>
</dbReference>
<keyword evidence="2 8" id="KW-0808">Transferase</keyword>
<dbReference type="STRING" id="942150.IV64_GL000712"/>
<dbReference type="NCBIfam" id="TIGR00017">
    <property type="entry name" value="cmk"/>
    <property type="match status" value="1"/>
</dbReference>
<evidence type="ECO:0000313" key="10">
    <source>
        <dbReference type="EMBL" id="KRO08620.1"/>
    </source>
</evidence>
<evidence type="ECO:0000256" key="5">
    <source>
        <dbReference type="ARBA" id="ARBA00022840"/>
    </source>
</evidence>
<feature type="binding site" evidence="8">
    <location>
        <begin position="12"/>
        <end position="20"/>
    </location>
    <ligand>
        <name>ATP</name>
        <dbReference type="ChEBI" id="CHEBI:30616"/>
    </ligand>
</feature>
<dbReference type="Gene3D" id="3.40.50.300">
    <property type="entry name" value="P-loop containing nucleotide triphosphate hydrolases"/>
    <property type="match status" value="1"/>
</dbReference>
<evidence type="ECO:0000259" key="9">
    <source>
        <dbReference type="Pfam" id="PF02224"/>
    </source>
</evidence>
<evidence type="ECO:0000313" key="11">
    <source>
        <dbReference type="Proteomes" id="UP000051783"/>
    </source>
</evidence>
<accession>A0A0R2M853</accession>